<feature type="compositionally biased region" description="Basic and acidic residues" evidence="2">
    <location>
        <begin position="276"/>
        <end position="285"/>
    </location>
</feature>
<keyword evidence="3" id="KW-0472">Membrane</keyword>
<dbReference type="InterPro" id="IPR024862">
    <property type="entry name" value="TRPV"/>
</dbReference>
<dbReference type="VEuPathDB" id="FungiDB:RhiirFUN_015223"/>
<evidence type="ECO:0000313" key="4">
    <source>
        <dbReference type="EMBL" id="PKC07459.1"/>
    </source>
</evidence>
<feature type="compositionally biased region" description="Acidic residues" evidence="2">
    <location>
        <begin position="243"/>
        <end position="253"/>
    </location>
</feature>
<dbReference type="CDD" id="cd00637">
    <property type="entry name" value="7tm_classA_rhodopsin-like"/>
    <property type="match status" value="1"/>
</dbReference>
<dbReference type="VEuPathDB" id="FungiDB:FUN_018782"/>
<proteinExistence type="predicted"/>
<evidence type="ECO:0008006" key="6">
    <source>
        <dbReference type="Google" id="ProtNLM"/>
    </source>
</evidence>
<name>A0A2N0PKX6_9GLOM</name>
<reference evidence="4 5" key="2">
    <citation type="submission" date="2017-09" db="EMBL/GenBank/DDBJ databases">
        <title>Extensive intraspecific genome diversity in a model arbuscular mycorrhizal fungus.</title>
        <authorList>
            <person name="Chen E.C."/>
            <person name="Morin E."/>
            <person name="Beaudet D."/>
            <person name="Noel J."/>
            <person name="Ndikumana S."/>
            <person name="Charron P."/>
            <person name="St-Onge C."/>
            <person name="Giorgi J."/>
            <person name="Grigoriev I.V."/>
            <person name="Roux C."/>
            <person name="Martin F.M."/>
            <person name="Corradi N."/>
        </authorList>
    </citation>
    <scope>NUCLEOTIDE SEQUENCE [LARGE SCALE GENOMIC DNA]</scope>
    <source>
        <strain evidence="4 5">A5</strain>
    </source>
</reference>
<evidence type="ECO:0000313" key="5">
    <source>
        <dbReference type="Proteomes" id="UP000232722"/>
    </source>
</evidence>
<protein>
    <recommendedName>
        <fullName evidence="6">Ion transport domain-containing protein</fullName>
    </recommendedName>
</protein>
<feature type="compositionally biased region" description="Basic and acidic residues" evidence="2">
    <location>
        <begin position="318"/>
        <end position="344"/>
    </location>
</feature>
<feature type="transmembrane region" description="Helical" evidence="3">
    <location>
        <begin position="1148"/>
        <end position="1170"/>
    </location>
</feature>
<dbReference type="PANTHER" id="PTHR10582:SF2">
    <property type="entry name" value="INACTIVE"/>
    <property type="match status" value="1"/>
</dbReference>
<feature type="compositionally biased region" description="Basic and acidic residues" evidence="2">
    <location>
        <begin position="134"/>
        <end position="193"/>
    </location>
</feature>
<accession>A0A2N0PKX6</accession>
<feature type="compositionally biased region" description="Basic and acidic residues" evidence="2">
    <location>
        <begin position="255"/>
        <end position="269"/>
    </location>
</feature>
<evidence type="ECO:0000256" key="1">
    <source>
        <dbReference type="ARBA" id="ARBA00022737"/>
    </source>
</evidence>
<evidence type="ECO:0000256" key="3">
    <source>
        <dbReference type="SAM" id="Phobius"/>
    </source>
</evidence>
<dbReference type="VEuPathDB" id="FungiDB:RhiirA1_455335"/>
<comment type="caution">
    <text evidence="4">The sequence shown here is derived from an EMBL/GenBank/DDBJ whole genome shotgun (WGS) entry which is preliminary data.</text>
</comment>
<organism evidence="4 5">
    <name type="scientific">Rhizophagus irregularis</name>
    <dbReference type="NCBI Taxonomy" id="588596"/>
    <lineage>
        <taxon>Eukaryota</taxon>
        <taxon>Fungi</taxon>
        <taxon>Fungi incertae sedis</taxon>
        <taxon>Mucoromycota</taxon>
        <taxon>Glomeromycotina</taxon>
        <taxon>Glomeromycetes</taxon>
        <taxon>Glomerales</taxon>
        <taxon>Glomeraceae</taxon>
        <taxon>Rhizophagus</taxon>
    </lineage>
</organism>
<reference evidence="4 5" key="1">
    <citation type="submission" date="2016-04" db="EMBL/GenBank/DDBJ databases">
        <title>Genome analyses suggest a sexual origin of heterokaryosis in a supposedly ancient asexual fungus.</title>
        <authorList>
            <person name="Ropars J."/>
            <person name="Sedzielewska K."/>
            <person name="Noel J."/>
            <person name="Charron P."/>
            <person name="Farinelli L."/>
            <person name="Marton T."/>
            <person name="Kruger M."/>
            <person name="Pelin A."/>
            <person name="Brachmann A."/>
            <person name="Corradi N."/>
        </authorList>
    </citation>
    <scope>NUCLEOTIDE SEQUENCE [LARGE SCALE GENOMIC DNA]</scope>
    <source>
        <strain evidence="4 5">A5</strain>
    </source>
</reference>
<dbReference type="VEuPathDB" id="FungiDB:RhiirA1_455334"/>
<dbReference type="GO" id="GO:0005216">
    <property type="term" value="F:monoatomic ion channel activity"/>
    <property type="evidence" value="ECO:0007669"/>
    <property type="project" value="InterPro"/>
</dbReference>
<dbReference type="PANTHER" id="PTHR10582">
    <property type="entry name" value="TRANSIENT RECEPTOR POTENTIAL ION CHANNEL PROTEIN"/>
    <property type="match status" value="1"/>
</dbReference>
<dbReference type="EMBL" id="LLXJ01000640">
    <property type="protein sequence ID" value="PKC07459.1"/>
    <property type="molecule type" value="Genomic_DNA"/>
</dbReference>
<keyword evidence="1" id="KW-0677">Repeat</keyword>
<sequence length="1468" mass="175316">MEVFEKFGNYFKQKDSVPRDLHYENNITIEKKEDYRIKISQDGKFVATFDIANLLIKVLHNTGSVEIDKPVAYFKINDNFIVEKLYDPRSTPAFLDRNKNKPDDLFRWSYDVSNMYKNNGQLFVFVTMSRINFDDDMKEGNKPDDDMKEGSKPDYKREKLRKHEYNIQPRTKSDDISKQNDDNELQNDVHLDIDNESQNDENKEKDDENKEKNDENEKEKNEKNKKGIAIYRIELNEDKENGEYENGEYENGEYENGKYENGEYEKEEKENEEEEKGNAEEEKGNEKNYSLKAVTCYYSYNISGICRFIEDSSEEKEDEKGSKGKEKGKEDNVPKAEEADVDKSRDKDNKLKRFIVLNTHGIYNFKFSDNYDSFKMDEKFEYPESLKCRLNYWYTDRNEGCMRRLLSCIYDNYFLVTLYKKDIESFEVYNFEKMELVTTAKRIRKEDELYNFVKKHDYNIFNRFTIGKLHFCFTQGNNTIKLYCMENGLQVVSKKFYEIEKIHLLEFIDCDKKLLIIGSLKNEEKIIDKNQNSEKNEKKCKFKFIVWDLYKTERLIIDDFIYLAIITNADIVKHLASTSGNVLQIDDDGKVLSVVKKVEEMLKQKKQEDKKKKVKIYSVEPIVSISEMEPWILDENDESSNKCYNLYQNDKEAETLQLIVGRSTVQIWHQIKNEDNPNKGEPFLEFIWTNHIPVCWYKRNKECSNTIKTEQNINHIIEEEDNEIDKIENKKYKKHACKALEHFNKRYINKDFVDNYIRVRNYEEMITYIKHIVWKFVKYEPQNFKLLDVRYNIMKNLILGDCDNLIKFILFGDDKIYKNKNKEIGHIPSNKLWPGKKFLKDDDLNFDKRKNKSKDISNELQNNMELAIYHYKGKDTTIVACLLEYYSNHAMDDAGWMCTVSKAIPLLFEYNYDDYIKKLFLKECFAGHTHNSVEISVNFLTFIKSRISNFLTSHNNEFRSFEIDKLKTEFFKNKKSKLIESPLLRIVPLPNFIINNIKEKKEMNFLKKVKSILFLLIPRWYKITKENELSPFSRMLLFENHDIYNNLAIEAVIDFHWRRARSYYFFSLFLPFLIFAICFGLVSWAYLNHIVKNFQFSDGFESTENNIELTIRISFSIFLIWIEFIIYLCLLPYIGVFIYHFAIIFKSLIPFFLLTFIVILAFAHTMFVLLRNPVDIKTNNSTYSGSATNSLTNEILFNIELKQDFDPNSSDNPFTTFSKSILAAYFWINGNWIQRDEFDFWVVDLYTFIASIFLVIVLQNMLIAFMSDEYEAVKEKSRQILLKYKANRIADYEALNHVHLFSNPESQPKYIFYHGLPESYEKWYNIRKDDSKSVIYDNTKEFDFEKFKISDYDQYSIWKYNNYSNIIRMSTENFKNNFSNKIETLIKKFKDEKQIDEIEKFREMLKDEFHKISINGIEKVKKILEDKFEKTKKVLENKKSIGQVEKMLDEFEKFQLKLEELKKNQFEI</sequence>
<dbReference type="VEuPathDB" id="FungiDB:RhiirFUN_015224"/>
<feature type="region of interest" description="Disordered" evidence="2">
    <location>
        <begin position="313"/>
        <end position="344"/>
    </location>
</feature>
<dbReference type="Proteomes" id="UP000232722">
    <property type="component" value="Unassembled WGS sequence"/>
</dbReference>
<dbReference type="GO" id="GO:0005886">
    <property type="term" value="C:plasma membrane"/>
    <property type="evidence" value="ECO:0007669"/>
    <property type="project" value="TreeGrafter"/>
</dbReference>
<keyword evidence="3" id="KW-0812">Transmembrane</keyword>
<gene>
    <name evidence="4" type="ORF">RhiirA5_418188</name>
</gene>
<keyword evidence="3" id="KW-1133">Transmembrane helix</keyword>
<dbReference type="GO" id="GO:0098703">
    <property type="term" value="P:calcium ion import across plasma membrane"/>
    <property type="evidence" value="ECO:0007669"/>
    <property type="project" value="TreeGrafter"/>
</dbReference>
<feature type="transmembrane region" description="Helical" evidence="3">
    <location>
        <begin position="1245"/>
        <end position="1266"/>
    </location>
</feature>
<evidence type="ECO:0000256" key="2">
    <source>
        <dbReference type="SAM" id="MobiDB-lite"/>
    </source>
</evidence>
<feature type="transmembrane region" description="Helical" evidence="3">
    <location>
        <begin position="1118"/>
        <end position="1142"/>
    </location>
</feature>
<feature type="compositionally biased region" description="Basic and acidic residues" evidence="2">
    <location>
        <begin position="200"/>
        <end position="225"/>
    </location>
</feature>
<feature type="transmembrane region" description="Helical" evidence="3">
    <location>
        <begin position="1063"/>
        <end position="1087"/>
    </location>
</feature>
<feature type="region of interest" description="Disordered" evidence="2">
    <location>
        <begin position="134"/>
        <end position="285"/>
    </location>
</feature>